<protein>
    <submittedName>
        <fullName evidence="1">MmcQ/YjbR family DNA-binding protein</fullName>
    </submittedName>
</protein>
<comment type="caution">
    <text evidence="1">The sequence shown here is derived from an EMBL/GenBank/DDBJ whole genome shotgun (WGS) entry which is preliminary data.</text>
</comment>
<gene>
    <name evidence="1" type="ORF">G9U52_32120</name>
</gene>
<dbReference type="SUPFAM" id="SSF142906">
    <property type="entry name" value="YjbR-like"/>
    <property type="match status" value="1"/>
</dbReference>
<keyword evidence="1" id="KW-0238">DNA-binding</keyword>
<dbReference type="GO" id="GO:0003677">
    <property type="term" value="F:DNA binding"/>
    <property type="evidence" value="ECO:0007669"/>
    <property type="project" value="UniProtKB-KW"/>
</dbReference>
<keyword evidence="2" id="KW-1185">Reference proteome</keyword>
<reference evidence="1" key="1">
    <citation type="submission" date="2020-03" db="EMBL/GenBank/DDBJ databases">
        <title>Draft sequencing of Paenibacilllus sp. S3N08.</title>
        <authorList>
            <person name="Kim D.-U."/>
        </authorList>
    </citation>
    <scope>NUCLEOTIDE SEQUENCE</scope>
    <source>
        <strain evidence="1">S3N08</strain>
    </source>
</reference>
<dbReference type="Proteomes" id="UP001165962">
    <property type="component" value="Unassembled WGS sequence"/>
</dbReference>
<dbReference type="InterPro" id="IPR058532">
    <property type="entry name" value="YjbR/MT2646/Rv2570-like"/>
</dbReference>
<sequence>MSVDNKEIVPVHEDEVLLEKIRAYCLSLPDTSERVSHGAPTFFINGKRSFTQYHNNHHGDGRVALWCAAPDGLQSTLIEASPDLYYVPAYVGHLGWIGLRLDRNVEWQEIVRALSDAYLARASEKQKQKLFDSKALLLPDS</sequence>
<evidence type="ECO:0000313" key="2">
    <source>
        <dbReference type="Proteomes" id="UP001165962"/>
    </source>
</evidence>
<name>A0ABX0JGU7_9BACL</name>
<dbReference type="EMBL" id="JAAOIW010000019">
    <property type="protein sequence ID" value="NHN34441.1"/>
    <property type="molecule type" value="Genomic_DNA"/>
</dbReference>
<proteinExistence type="predicted"/>
<dbReference type="Gene3D" id="3.90.1150.30">
    <property type="match status" value="1"/>
</dbReference>
<accession>A0ABX0JGU7</accession>
<organism evidence="1 2">
    <name type="scientific">Paenibacillus agricola</name>
    <dbReference type="NCBI Taxonomy" id="2716264"/>
    <lineage>
        <taxon>Bacteria</taxon>
        <taxon>Bacillati</taxon>
        <taxon>Bacillota</taxon>
        <taxon>Bacilli</taxon>
        <taxon>Bacillales</taxon>
        <taxon>Paenibacillaceae</taxon>
        <taxon>Paenibacillus</taxon>
    </lineage>
</organism>
<evidence type="ECO:0000313" key="1">
    <source>
        <dbReference type="EMBL" id="NHN34441.1"/>
    </source>
</evidence>
<dbReference type="Pfam" id="PF04237">
    <property type="entry name" value="YjbR"/>
    <property type="match status" value="1"/>
</dbReference>
<dbReference type="InterPro" id="IPR038056">
    <property type="entry name" value="YjbR-like_sf"/>
</dbReference>